<dbReference type="InterPro" id="IPR036614">
    <property type="entry name" value="RusA-like_sf"/>
</dbReference>
<reference evidence="1 2" key="1">
    <citation type="submission" date="2015-11" db="EMBL/GenBank/DDBJ databases">
        <title>Permanent draft genome of Psychrobacter piscatorii LQ58.</title>
        <authorList>
            <person name="Zhou M."/>
            <person name="Dong B."/>
            <person name="Liu Q."/>
        </authorList>
    </citation>
    <scope>NUCLEOTIDE SEQUENCE [LARGE SCALE GENOMIC DNA]</scope>
    <source>
        <strain evidence="1 2">LQ58</strain>
    </source>
</reference>
<dbReference type="Pfam" id="PF05866">
    <property type="entry name" value="RusA"/>
    <property type="match status" value="1"/>
</dbReference>
<dbReference type="GO" id="GO:0006281">
    <property type="term" value="P:DNA repair"/>
    <property type="evidence" value="ECO:0007669"/>
    <property type="project" value="InterPro"/>
</dbReference>
<dbReference type="GO" id="GO:0006310">
    <property type="term" value="P:DNA recombination"/>
    <property type="evidence" value="ECO:0007669"/>
    <property type="project" value="InterPro"/>
</dbReference>
<proteinExistence type="predicted"/>
<comment type="caution">
    <text evidence="1">The sequence shown here is derived from an EMBL/GenBank/DDBJ whole genome shotgun (WGS) entry which is preliminary data.</text>
</comment>
<dbReference type="SUPFAM" id="SSF103084">
    <property type="entry name" value="Holliday junction resolvase RusA"/>
    <property type="match status" value="1"/>
</dbReference>
<dbReference type="AlphaFoldDB" id="A0A0T6DU09"/>
<gene>
    <name evidence="1" type="ORF">AS194_04975</name>
</gene>
<keyword evidence="2" id="KW-1185">Reference proteome</keyword>
<dbReference type="STRING" id="554343.AS194_04975"/>
<accession>A0A0T6DU09</accession>
<dbReference type="Gene3D" id="3.30.1330.70">
    <property type="entry name" value="Holliday junction resolvase RusA"/>
    <property type="match status" value="1"/>
</dbReference>
<evidence type="ECO:0000313" key="2">
    <source>
        <dbReference type="Proteomes" id="UP000051202"/>
    </source>
</evidence>
<evidence type="ECO:0000313" key="1">
    <source>
        <dbReference type="EMBL" id="KRU23283.1"/>
    </source>
</evidence>
<dbReference type="EMBL" id="LNDJ01000047">
    <property type="protein sequence ID" value="KRU23283.1"/>
    <property type="molecule type" value="Genomic_DNA"/>
</dbReference>
<dbReference type="Proteomes" id="UP000051202">
    <property type="component" value="Unassembled WGS sequence"/>
</dbReference>
<dbReference type="GO" id="GO:0000287">
    <property type="term" value="F:magnesium ion binding"/>
    <property type="evidence" value="ECO:0007669"/>
    <property type="project" value="InterPro"/>
</dbReference>
<protein>
    <submittedName>
        <fullName evidence="1">Uncharacterized protein</fullName>
    </submittedName>
</protein>
<dbReference type="RefSeq" id="WP_058023918.1">
    <property type="nucleotide sequence ID" value="NZ_LNDJ01000047.1"/>
</dbReference>
<organism evidence="1 2">
    <name type="scientific">Psychrobacter piscatorii</name>
    <dbReference type="NCBI Taxonomy" id="554343"/>
    <lineage>
        <taxon>Bacteria</taxon>
        <taxon>Pseudomonadati</taxon>
        <taxon>Pseudomonadota</taxon>
        <taxon>Gammaproteobacteria</taxon>
        <taxon>Moraxellales</taxon>
        <taxon>Moraxellaceae</taxon>
        <taxon>Psychrobacter</taxon>
    </lineage>
</organism>
<name>A0A0T6DU09_9GAMM</name>
<dbReference type="InterPro" id="IPR008822">
    <property type="entry name" value="Endonuclease_RusA-like"/>
</dbReference>
<sequence>MTRLTLIAELSIPAVPPSVNDYTKQRRGGGKTLTERSREFKRTAYQSIGRHAPHKPSEKRIAVEVTIYAADKRDSDIDNRNKLILDALEEAQFIKNDSQVDEIHTYRGKEIVPGGRVDIVLCEIDDRRQLAKITQYKKVYRSL</sequence>